<dbReference type="Proteomes" id="UP000217257">
    <property type="component" value="Chromosome"/>
</dbReference>
<protein>
    <recommendedName>
        <fullName evidence="4">Lipoprotein</fullName>
    </recommendedName>
</protein>
<feature type="region of interest" description="Disordered" evidence="1">
    <location>
        <begin position="98"/>
        <end position="117"/>
    </location>
</feature>
<dbReference type="RefSeq" id="WP_095986804.1">
    <property type="nucleotide sequence ID" value="NZ_CP022098.1"/>
</dbReference>
<dbReference type="AlphaFoldDB" id="A0A250J3V6"/>
<evidence type="ECO:0000313" key="3">
    <source>
        <dbReference type="Proteomes" id="UP000217257"/>
    </source>
</evidence>
<feature type="region of interest" description="Disordered" evidence="1">
    <location>
        <begin position="294"/>
        <end position="316"/>
    </location>
</feature>
<reference evidence="2 3" key="1">
    <citation type="submission" date="2017-06" db="EMBL/GenBank/DDBJ databases">
        <title>Sequencing and comparative analysis of myxobacterial genomes.</title>
        <authorList>
            <person name="Rupp O."/>
            <person name="Goesmann A."/>
            <person name="Sogaard-Andersen L."/>
        </authorList>
    </citation>
    <scope>NUCLEOTIDE SEQUENCE [LARGE SCALE GENOMIC DNA]</scope>
    <source>
        <strain evidence="2 3">DSM 52655</strain>
    </source>
</reference>
<dbReference type="PROSITE" id="PS51257">
    <property type="entry name" value="PROKAR_LIPOPROTEIN"/>
    <property type="match status" value="1"/>
</dbReference>
<accession>A0A250J3V6</accession>
<sequence length="316" mass="34586">MMRTRLLFLGCLATACGGSISNDDLQFLNALPTREDLSAKLPGAAGFQGKGSSSQRVDSLALGEHSQLYDITRQAADRFNGGLDGVLSVLEETRMSPPTTRAPELRIWGPKQDPRNPGHEMRFLMTREAEHFDYQIQFRPMGSDEEAWWSALVGSFQSEGGPRKGRGTLSILMAEVKERGIHAPWMSDQKRLDIDYQTSALPSSVRMHFIPVSGFALDYAYHELPGGSGEMRFSLEEIDLIPGERMETVVVLSRWTRDQGGMAIVEATGGDVPTGSTATLVECWDAGFATTYEKGRRGTDEEGDASSCPDVSALGE</sequence>
<proteinExistence type="predicted"/>
<evidence type="ECO:0000256" key="1">
    <source>
        <dbReference type="SAM" id="MobiDB-lite"/>
    </source>
</evidence>
<evidence type="ECO:0000313" key="2">
    <source>
        <dbReference type="EMBL" id="ATB38659.1"/>
    </source>
</evidence>
<organism evidence="2 3">
    <name type="scientific">Cystobacter fuscus</name>
    <dbReference type="NCBI Taxonomy" id="43"/>
    <lineage>
        <taxon>Bacteria</taxon>
        <taxon>Pseudomonadati</taxon>
        <taxon>Myxococcota</taxon>
        <taxon>Myxococcia</taxon>
        <taxon>Myxococcales</taxon>
        <taxon>Cystobacterineae</taxon>
        <taxon>Archangiaceae</taxon>
        <taxon>Cystobacter</taxon>
    </lineage>
</organism>
<dbReference type="KEGG" id="cfus:CYFUS_004094"/>
<gene>
    <name evidence="2" type="ORF">CYFUS_004094</name>
</gene>
<name>A0A250J3V6_9BACT</name>
<dbReference type="EMBL" id="CP022098">
    <property type="protein sequence ID" value="ATB38659.1"/>
    <property type="molecule type" value="Genomic_DNA"/>
</dbReference>
<evidence type="ECO:0008006" key="4">
    <source>
        <dbReference type="Google" id="ProtNLM"/>
    </source>
</evidence>